<feature type="chain" id="PRO_5045055987" evidence="1">
    <location>
        <begin position="29"/>
        <end position="182"/>
    </location>
</feature>
<sequence>MGDDFRRIIGLACFAVTMFAVASGSARAQPQFEEDFDDIEKPWQEIAIQLPAAPAAENLIPFETISATATQSFAIDAKSLTAGTDGVVRYTLISTSQAGAKNISYEGIRCDSMENKLYAFGHPNGTWSRSRRDKWEKIPRHSTNNHHATLALEYFCDGRTVAGNANEIVNRLKMRQPIYRGS</sequence>
<evidence type="ECO:0000313" key="4">
    <source>
        <dbReference type="Proteomes" id="UP001225596"/>
    </source>
</evidence>
<organism evidence="3 4">
    <name type="scientific">Keguizhuia sedimenti</name>
    <dbReference type="NCBI Taxonomy" id="3064264"/>
    <lineage>
        <taxon>Bacteria</taxon>
        <taxon>Pseudomonadati</taxon>
        <taxon>Pseudomonadota</taxon>
        <taxon>Betaproteobacteria</taxon>
        <taxon>Burkholderiales</taxon>
        <taxon>Oxalobacteraceae</taxon>
        <taxon>Keguizhuia</taxon>
    </lineage>
</organism>
<reference evidence="3 4" key="1">
    <citation type="submission" date="2023-08" db="EMBL/GenBank/DDBJ databases">
        <title>Oxalobacteraceae gen .nov., isolated from river sludge outside the plant.</title>
        <authorList>
            <person name="Zhao S.Y."/>
        </authorList>
    </citation>
    <scope>NUCLEOTIDE SEQUENCE [LARGE SCALE GENOMIC DNA]</scope>
    <source>
        <strain evidence="3 4">R-40</strain>
    </source>
</reference>
<gene>
    <name evidence="3" type="ORF">Q8A64_12860</name>
</gene>
<comment type="caution">
    <text evidence="3">The sequence shown here is derived from an EMBL/GenBank/DDBJ whole genome shotgun (WGS) entry which is preliminary data.</text>
</comment>
<dbReference type="RefSeq" id="WP_338437237.1">
    <property type="nucleotide sequence ID" value="NZ_JAUYVH010000008.1"/>
</dbReference>
<dbReference type="EMBL" id="JAUYVH010000008">
    <property type="protein sequence ID" value="MDQ9171298.1"/>
    <property type="molecule type" value="Genomic_DNA"/>
</dbReference>
<keyword evidence="1" id="KW-0732">Signal</keyword>
<evidence type="ECO:0000256" key="1">
    <source>
        <dbReference type="SAM" id="SignalP"/>
    </source>
</evidence>
<dbReference type="Proteomes" id="UP001225596">
    <property type="component" value="Unassembled WGS sequence"/>
</dbReference>
<dbReference type="Pfam" id="PF08750">
    <property type="entry name" value="CNP1"/>
    <property type="match status" value="1"/>
</dbReference>
<dbReference type="InterPro" id="IPR014861">
    <property type="entry name" value="CNP1-like_dom"/>
</dbReference>
<keyword evidence="4" id="KW-1185">Reference proteome</keyword>
<evidence type="ECO:0000313" key="3">
    <source>
        <dbReference type="EMBL" id="MDQ9171298.1"/>
    </source>
</evidence>
<feature type="signal peptide" evidence="1">
    <location>
        <begin position="1"/>
        <end position="28"/>
    </location>
</feature>
<accession>A0ABU1BQL3</accession>
<feature type="domain" description="CNP1-like uncharacterised" evidence="2">
    <location>
        <begin position="40"/>
        <end position="173"/>
    </location>
</feature>
<protein>
    <submittedName>
        <fullName evidence="3">CNP1-like family protein</fullName>
    </submittedName>
</protein>
<evidence type="ECO:0000259" key="2">
    <source>
        <dbReference type="Pfam" id="PF08750"/>
    </source>
</evidence>
<name>A0ABU1BQL3_9BURK</name>
<proteinExistence type="predicted"/>